<dbReference type="SUPFAM" id="SSF69304">
    <property type="entry name" value="Tricorn protease N-terminal domain"/>
    <property type="match status" value="1"/>
</dbReference>
<dbReference type="InterPro" id="IPR011659">
    <property type="entry name" value="WD40"/>
</dbReference>
<evidence type="ECO:0000313" key="2">
    <source>
        <dbReference type="EMBL" id="MBE9114956.1"/>
    </source>
</evidence>
<dbReference type="PROSITE" id="PS51257">
    <property type="entry name" value="PROKAR_LIPOPROTEIN"/>
    <property type="match status" value="1"/>
</dbReference>
<dbReference type="InterPro" id="IPR011042">
    <property type="entry name" value="6-blade_b-propeller_TolB-like"/>
</dbReference>
<dbReference type="RefSeq" id="WP_194028052.1">
    <property type="nucleotide sequence ID" value="NZ_JADEWZ010000004.1"/>
</dbReference>
<dbReference type="EMBL" id="JADEWZ010000004">
    <property type="protein sequence ID" value="MBE9114956.1"/>
    <property type="molecule type" value="Genomic_DNA"/>
</dbReference>
<reference evidence="2" key="1">
    <citation type="submission" date="2020-10" db="EMBL/GenBank/DDBJ databases">
        <authorList>
            <person name="Castelo-Branco R."/>
            <person name="Eusebio N."/>
            <person name="Adriana R."/>
            <person name="Vieira A."/>
            <person name="Brugerolle De Fraissinette N."/>
            <person name="Rezende De Castro R."/>
            <person name="Schneider M.P."/>
            <person name="Vasconcelos V."/>
            <person name="Leao P.N."/>
        </authorList>
    </citation>
    <scope>NUCLEOTIDE SEQUENCE</scope>
    <source>
        <strain evidence="2">LEGE 07157</strain>
    </source>
</reference>
<dbReference type="AlphaFoldDB" id="A0A8J7ARR2"/>
<sequence>MIGSKHWVLLLLTAVLSGCGGYPRLLNFSFDAGGRGLNSPASELSPQIASRYIAFVSDRNGSQDVYLFDAENRKLIDVPGLNSLDAIASNPAISQDGRYIVYSNSRQGNSEIELYDRETQIARTLTGRIQAEVRHPTISAEGSAIAFEVATDGQWDIMVVDRSGNALDIPGMPKE</sequence>
<comment type="similarity">
    <text evidence="1">Belongs to the TolB family.</text>
</comment>
<keyword evidence="3" id="KW-1185">Reference proteome</keyword>
<dbReference type="PANTHER" id="PTHR36842">
    <property type="entry name" value="PROTEIN TOLB HOMOLOG"/>
    <property type="match status" value="1"/>
</dbReference>
<gene>
    <name evidence="2" type="ORF">IQ249_03495</name>
</gene>
<comment type="caution">
    <text evidence="2">The sequence shown here is derived from an EMBL/GenBank/DDBJ whole genome shotgun (WGS) entry which is preliminary data.</text>
</comment>
<organism evidence="2 3">
    <name type="scientific">Lusitaniella coriacea LEGE 07157</name>
    <dbReference type="NCBI Taxonomy" id="945747"/>
    <lineage>
        <taxon>Bacteria</taxon>
        <taxon>Bacillati</taxon>
        <taxon>Cyanobacteriota</taxon>
        <taxon>Cyanophyceae</taxon>
        <taxon>Spirulinales</taxon>
        <taxon>Lusitaniellaceae</taxon>
        <taxon>Lusitaniella</taxon>
    </lineage>
</organism>
<accession>A0A8J7ARR2</accession>
<evidence type="ECO:0000256" key="1">
    <source>
        <dbReference type="ARBA" id="ARBA00009820"/>
    </source>
</evidence>
<proteinExistence type="inferred from homology"/>
<dbReference type="Gene3D" id="2.120.10.30">
    <property type="entry name" value="TolB, C-terminal domain"/>
    <property type="match status" value="1"/>
</dbReference>
<name>A0A8J7ARR2_9CYAN</name>
<dbReference type="Proteomes" id="UP000654482">
    <property type="component" value="Unassembled WGS sequence"/>
</dbReference>
<dbReference type="Pfam" id="PF07676">
    <property type="entry name" value="PD40"/>
    <property type="match status" value="1"/>
</dbReference>
<evidence type="ECO:0000313" key="3">
    <source>
        <dbReference type="Proteomes" id="UP000654482"/>
    </source>
</evidence>
<protein>
    <submittedName>
        <fullName evidence="2">TolB family protein</fullName>
    </submittedName>
</protein>